<dbReference type="Proteomes" id="UP000278962">
    <property type="component" value="Unassembled WGS sequence"/>
</dbReference>
<dbReference type="InterPro" id="IPR007627">
    <property type="entry name" value="RNA_pol_sigma70_r2"/>
</dbReference>
<dbReference type="GO" id="GO:0006352">
    <property type="term" value="P:DNA-templated transcription initiation"/>
    <property type="evidence" value="ECO:0007669"/>
    <property type="project" value="InterPro"/>
</dbReference>
<proteinExistence type="inferred from homology"/>
<dbReference type="GO" id="GO:0016987">
    <property type="term" value="F:sigma factor activity"/>
    <property type="evidence" value="ECO:0007669"/>
    <property type="project" value="UniProtKB-KW"/>
</dbReference>
<dbReference type="NCBIfam" id="TIGR02937">
    <property type="entry name" value="sigma70-ECF"/>
    <property type="match status" value="1"/>
</dbReference>
<keyword evidence="2" id="KW-0805">Transcription regulation</keyword>
<dbReference type="InterPro" id="IPR013324">
    <property type="entry name" value="RNA_pol_sigma_r3/r4-like"/>
</dbReference>
<dbReference type="InterPro" id="IPR039425">
    <property type="entry name" value="RNA_pol_sigma-70-like"/>
</dbReference>
<evidence type="ECO:0000256" key="1">
    <source>
        <dbReference type="ARBA" id="ARBA00010641"/>
    </source>
</evidence>
<keyword evidence="4" id="KW-0804">Transcription</keyword>
<reference evidence="6 7" key="1">
    <citation type="submission" date="2018-10" db="EMBL/GenBank/DDBJ databases">
        <title>Genomic Encyclopedia of Archaeal and Bacterial Type Strains, Phase II (KMG-II): from individual species to whole genera.</title>
        <authorList>
            <person name="Goeker M."/>
        </authorList>
    </citation>
    <scope>NUCLEOTIDE SEQUENCE [LARGE SCALE GENOMIC DNA]</scope>
    <source>
        <strain evidence="6 7">DSM 14954</strain>
    </source>
</reference>
<comment type="caution">
    <text evidence="6">The sequence shown here is derived from an EMBL/GenBank/DDBJ whole genome shotgun (WGS) entry which is preliminary data.</text>
</comment>
<organism evidence="6 7">
    <name type="scientific">Solirubrobacter pauli</name>
    <dbReference type="NCBI Taxonomy" id="166793"/>
    <lineage>
        <taxon>Bacteria</taxon>
        <taxon>Bacillati</taxon>
        <taxon>Actinomycetota</taxon>
        <taxon>Thermoleophilia</taxon>
        <taxon>Solirubrobacterales</taxon>
        <taxon>Solirubrobacteraceae</taxon>
        <taxon>Solirubrobacter</taxon>
    </lineage>
</organism>
<dbReference type="InterPro" id="IPR014284">
    <property type="entry name" value="RNA_pol_sigma-70_dom"/>
</dbReference>
<feature type="domain" description="RNA polymerase sigma-70 region 2" evidence="5">
    <location>
        <begin position="7"/>
        <end position="71"/>
    </location>
</feature>
<keyword evidence="3" id="KW-0731">Sigma factor</keyword>
<dbReference type="Gene3D" id="1.10.10.10">
    <property type="entry name" value="Winged helix-like DNA-binding domain superfamily/Winged helix DNA-binding domain"/>
    <property type="match status" value="1"/>
</dbReference>
<dbReference type="InterPro" id="IPR013325">
    <property type="entry name" value="RNA_pol_sigma_r2"/>
</dbReference>
<evidence type="ECO:0000259" key="5">
    <source>
        <dbReference type="Pfam" id="PF04542"/>
    </source>
</evidence>
<dbReference type="OrthoDB" id="5244107at2"/>
<evidence type="ECO:0000256" key="2">
    <source>
        <dbReference type="ARBA" id="ARBA00023015"/>
    </source>
</evidence>
<evidence type="ECO:0000256" key="3">
    <source>
        <dbReference type="ARBA" id="ARBA00023082"/>
    </source>
</evidence>
<dbReference type="SUPFAM" id="SSF88946">
    <property type="entry name" value="Sigma2 domain of RNA polymerase sigma factors"/>
    <property type="match status" value="1"/>
</dbReference>
<dbReference type="AlphaFoldDB" id="A0A660LHX0"/>
<dbReference type="PANTHER" id="PTHR43133:SF63">
    <property type="entry name" value="RNA POLYMERASE SIGMA FACTOR FECI-RELATED"/>
    <property type="match status" value="1"/>
</dbReference>
<gene>
    <name evidence="6" type="ORF">C8N24_3852</name>
</gene>
<protein>
    <submittedName>
        <fullName evidence="6">RNA polymerase sigma-70 factor (ECF subfamily)</fullName>
    </submittedName>
</protein>
<name>A0A660LHX0_9ACTN</name>
<dbReference type="SUPFAM" id="SSF88659">
    <property type="entry name" value="Sigma3 and sigma4 domains of RNA polymerase sigma factors"/>
    <property type="match status" value="1"/>
</dbReference>
<sequence length="164" mass="18655">MHSFDELYLRYREPVLGYFARRVRDPEVAADLMAETFARALVHHRTNPSGEPVAWLLVIARNLLVDSARRGQVEESARRKLHMEPLVLDDADLQRIEEIAEAADLAETVRATLSATEYAALRGRVVDEESYAELALRMRCSEAVARKRVSRAIAHMRTVIEDGR</sequence>
<dbReference type="EMBL" id="RBIL01000001">
    <property type="protein sequence ID" value="RKQ93976.1"/>
    <property type="molecule type" value="Genomic_DNA"/>
</dbReference>
<dbReference type="InterPro" id="IPR036388">
    <property type="entry name" value="WH-like_DNA-bd_sf"/>
</dbReference>
<dbReference type="PANTHER" id="PTHR43133">
    <property type="entry name" value="RNA POLYMERASE ECF-TYPE SIGMA FACTO"/>
    <property type="match status" value="1"/>
</dbReference>
<comment type="similarity">
    <text evidence="1">Belongs to the sigma-70 factor family. ECF subfamily.</text>
</comment>
<evidence type="ECO:0000313" key="7">
    <source>
        <dbReference type="Proteomes" id="UP000278962"/>
    </source>
</evidence>
<keyword evidence="7" id="KW-1185">Reference proteome</keyword>
<accession>A0A660LHX0</accession>
<dbReference type="Gene3D" id="1.10.1740.10">
    <property type="match status" value="1"/>
</dbReference>
<evidence type="ECO:0000313" key="6">
    <source>
        <dbReference type="EMBL" id="RKQ93976.1"/>
    </source>
</evidence>
<dbReference type="Pfam" id="PF04542">
    <property type="entry name" value="Sigma70_r2"/>
    <property type="match status" value="1"/>
</dbReference>
<dbReference type="RefSeq" id="WP_121252578.1">
    <property type="nucleotide sequence ID" value="NZ_RBIL01000001.1"/>
</dbReference>
<evidence type="ECO:0000256" key="4">
    <source>
        <dbReference type="ARBA" id="ARBA00023163"/>
    </source>
</evidence>